<keyword evidence="3" id="KW-0732">Signal</keyword>
<dbReference type="Pfam" id="PF01826">
    <property type="entry name" value="TIL"/>
    <property type="match status" value="1"/>
</dbReference>
<evidence type="ECO:0000256" key="1">
    <source>
        <dbReference type="ARBA" id="ARBA00007611"/>
    </source>
</evidence>
<keyword evidence="2" id="KW-0722">Serine protease inhibitor</keyword>
<keyword evidence="6" id="KW-1185">Reference proteome</keyword>
<evidence type="ECO:0000256" key="3">
    <source>
        <dbReference type="SAM" id="SignalP"/>
    </source>
</evidence>
<dbReference type="SUPFAM" id="SSF57567">
    <property type="entry name" value="Serine protease inhibitors"/>
    <property type="match status" value="1"/>
</dbReference>
<keyword evidence="2" id="KW-0646">Protease inhibitor</keyword>
<dbReference type="Proteomes" id="UP001430953">
    <property type="component" value="Unassembled WGS sequence"/>
</dbReference>
<evidence type="ECO:0000313" key="6">
    <source>
        <dbReference type="Proteomes" id="UP001430953"/>
    </source>
</evidence>
<evidence type="ECO:0000313" key="5">
    <source>
        <dbReference type="EMBL" id="KAL0100925.1"/>
    </source>
</evidence>
<sequence>MRFVLFPFVVLIGAHCGRNLNNAFLATGENVDYQSHRDLDAFLSMECEEHEKYSECSGDSTCQKTCENRDRWETMACTRTKICIQGCVCEDGYVRNDSDTCVKEINCSRI</sequence>
<comment type="caution">
    <text evidence="5">The sequence shown here is derived from an EMBL/GenBank/DDBJ whole genome shotgun (WGS) entry which is preliminary data.</text>
</comment>
<name>A0AAW2ED88_9HYME</name>
<organism evidence="5 6">
    <name type="scientific">Cardiocondyla obscurior</name>
    <dbReference type="NCBI Taxonomy" id="286306"/>
    <lineage>
        <taxon>Eukaryota</taxon>
        <taxon>Metazoa</taxon>
        <taxon>Ecdysozoa</taxon>
        <taxon>Arthropoda</taxon>
        <taxon>Hexapoda</taxon>
        <taxon>Insecta</taxon>
        <taxon>Pterygota</taxon>
        <taxon>Neoptera</taxon>
        <taxon>Endopterygota</taxon>
        <taxon>Hymenoptera</taxon>
        <taxon>Apocrita</taxon>
        <taxon>Aculeata</taxon>
        <taxon>Formicoidea</taxon>
        <taxon>Formicidae</taxon>
        <taxon>Myrmicinae</taxon>
        <taxon>Cardiocondyla</taxon>
    </lineage>
</organism>
<dbReference type="InterPro" id="IPR036084">
    <property type="entry name" value="Ser_inhib-like_sf"/>
</dbReference>
<evidence type="ECO:0000259" key="4">
    <source>
        <dbReference type="Pfam" id="PF01826"/>
    </source>
</evidence>
<gene>
    <name evidence="5" type="ORF">PUN28_019364</name>
</gene>
<protein>
    <recommendedName>
        <fullName evidence="4">TIL domain-containing protein</fullName>
    </recommendedName>
</protein>
<dbReference type="InterPro" id="IPR002919">
    <property type="entry name" value="TIL_dom"/>
</dbReference>
<comment type="similarity">
    <text evidence="1">Belongs to the serine protease inhibitor-like (TIL domain-containing) family.</text>
</comment>
<proteinExistence type="inferred from homology"/>
<feature type="chain" id="PRO_5043946256" description="TIL domain-containing protein" evidence="3">
    <location>
        <begin position="17"/>
        <end position="110"/>
    </location>
</feature>
<dbReference type="CDD" id="cd19941">
    <property type="entry name" value="TIL"/>
    <property type="match status" value="1"/>
</dbReference>
<accession>A0AAW2ED88</accession>
<feature type="signal peptide" evidence="3">
    <location>
        <begin position="1"/>
        <end position="16"/>
    </location>
</feature>
<dbReference type="AlphaFoldDB" id="A0AAW2ED88"/>
<dbReference type="GO" id="GO:0004867">
    <property type="term" value="F:serine-type endopeptidase inhibitor activity"/>
    <property type="evidence" value="ECO:0007669"/>
    <property type="project" value="UniProtKB-KW"/>
</dbReference>
<feature type="domain" description="TIL" evidence="4">
    <location>
        <begin position="47"/>
        <end position="107"/>
    </location>
</feature>
<dbReference type="Gene3D" id="2.10.25.10">
    <property type="entry name" value="Laminin"/>
    <property type="match status" value="1"/>
</dbReference>
<reference evidence="5 6" key="1">
    <citation type="submission" date="2023-03" db="EMBL/GenBank/DDBJ databases">
        <title>High recombination rates correlate with genetic variation in Cardiocondyla obscurior ants.</title>
        <authorList>
            <person name="Errbii M."/>
        </authorList>
    </citation>
    <scope>NUCLEOTIDE SEQUENCE [LARGE SCALE GENOMIC DNA]</scope>
    <source>
        <strain evidence="5">Alpha-2009</strain>
        <tissue evidence="5">Whole body</tissue>
    </source>
</reference>
<evidence type="ECO:0000256" key="2">
    <source>
        <dbReference type="ARBA" id="ARBA00022900"/>
    </source>
</evidence>
<dbReference type="EMBL" id="JADYXP020000025">
    <property type="protein sequence ID" value="KAL0100925.1"/>
    <property type="molecule type" value="Genomic_DNA"/>
</dbReference>